<sequence>MLGRSLLHLLIVALQLGSALAAPAATTPTIRLDSATFQGTSDGTTNKFLGIPFAKPPTGDLRFRLPVSNDPYTGTPVATSYGPACPQQEFKLPLPDGVVTDAIDFLVNKVYNVITPSSEDCLTLNVVTPTGVAAGSKLPVVVWIFGGGFEIGGTNIYDGGVIVKRSIQLGEPVVYVSMNYRVSAFGFLAGQQVKDAGVGNLGLQDQRQALRWIQKYIAAFGGDPTKVTIWGESAGAISVALHMLANGGNTEGLFRGGFMQSGSPIPVGDITHGQKYYDDIVTRTKCSGASDTLQCLRQVPYNTLKAAVDDSPGLFAPQSLSLAWLPRADGVFLRDAPQSLVSQGSVANIPFVTGDCDDEGTLFALSSLNVTTSAQVANYFSTYFVPTASSADIDNIMKLYPSDITKGSPFDTGIFNAITPQFKRIAAILGDLVFQAPRRFFLEQRSGKQNTWVFRKWFSFASAATKTSSEMDFYHTIVSKKLKIVPILGSLHGSDILNVYGPGDMTDYLINFVNNLDPNGKTGISWPKYTTASPQILTFSDDLFNPLAISTDTYRKDAMSFVTTLSLANPI</sequence>
<dbReference type="EC" id="3.1.1.-" evidence="3"/>
<dbReference type="PROSITE" id="PS00122">
    <property type="entry name" value="CARBOXYLESTERASE_B_1"/>
    <property type="match status" value="1"/>
</dbReference>
<comment type="caution">
    <text evidence="5">The sequence shown here is derived from an EMBL/GenBank/DDBJ whole genome shotgun (WGS) entry which is preliminary data.</text>
</comment>
<dbReference type="SUPFAM" id="SSF53474">
    <property type="entry name" value="alpha/beta-Hydrolases"/>
    <property type="match status" value="1"/>
</dbReference>
<evidence type="ECO:0000313" key="6">
    <source>
        <dbReference type="Proteomes" id="UP001212997"/>
    </source>
</evidence>
<dbReference type="GO" id="GO:0016787">
    <property type="term" value="F:hydrolase activity"/>
    <property type="evidence" value="ECO:0007669"/>
    <property type="project" value="UniProtKB-KW"/>
</dbReference>
<dbReference type="Pfam" id="PF00135">
    <property type="entry name" value="COesterase"/>
    <property type="match status" value="1"/>
</dbReference>
<comment type="similarity">
    <text evidence="1 3">Belongs to the type-B carboxylesterase/lipase family.</text>
</comment>
<dbReference type="Proteomes" id="UP001212997">
    <property type="component" value="Unassembled WGS sequence"/>
</dbReference>
<dbReference type="InterPro" id="IPR019819">
    <property type="entry name" value="Carboxylesterase_B_CS"/>
</dbReference>
<dbReference type="EMBL" id="JANAWD010000118">
    <property type="protein sequence ID" value="KAJ3486538.1"/>
    <property type="molecule type" value="Genomic_DNA"/>
</dbReference>
<name>A0AAD5V7L6_9APHY</name>
<proteinExistence type="inferred from homology"/>
<accession>A0AAD5V7L6</accession>
<feature type="chain" id="PRO_5041779617" description="Carboxylic ester hydrolase" evidence="3">
    <location>
        <begin position="22"/>
        <end position="571"/>
    </location>
</feature>
<reference evidence="5" key="1">
    <citation type="submission" date="2022-07" db="EMBL/GenBank/DDBJ databases">
        <title>Genome Sequence of Physisporinus lineatus.</title>
        <authorList>
            <person name="Buettner E."/>
        </authorList>
    </citation>
    <scope>NUCLEOTIDE SEQUENCE</scope>
    <source>
        <strain evidence="5">VT162</strain>
    </source>
</reference>
<keyword evidence="3" id="KW-0732">Signal</keyword>
<dbReference type="PROSITE" id="PS00941">
    <property type="entry name" value="CARBOXYLESTERASE_B_2"/>
    <property type="match status" value="1"/>
</dbReference>
<evidence type="ECO:0000313" key="5">
    <source>
        <dbReference type="EMBL" id="KAJ3486538.1"/>
    </source>
</evidence>
<dbReference type="PANTHER" id="PTHR11559">
    <property type="entry name" value="CARBOXYLESTERASE"/>
    <property type="match status" value="1"/>
</dbReference>
<dbReference type="InterPro" id="IPR050309">
    <property type="entry name" value="Type-B_Carboxylest/Lipase"/>
</dbReference>
<feature type="domain" description="Carboxylesterase type B" evidence="4">
    <location>
        <begin position="30"/>
        <end position="542"/>
    </location>
</feature>
<gene>
    <name evidence="5" type="ORF">NLI96_g4178</name>
</gene>
<evidence type="ECO:0000259" key="4">
    <source>
        <dbReference type="Pfam" id="PF00135"/>
    </source>
</evidence>
<evidence type="ECO:0000256" key="3">
    <source>
        <dbReference type="RuleBase" id="RU361235"/>
    </source>
</evidence>
<protein>
    <recommendedName>
        <fullName evidence="3">Carboxylic ester hydrolase</fullName>
        <ecNumber evidence="3">3.1.1.-</ecNumber>
    </recommendedName>
</protein>
<keyword evidence="2 3" id="KW-0378">Hydrolase</keyword>
<dbReference type="InterPro" id="IPR002018">
    <property type="entry name" value="CarbesteraseB"/>
</dbReference>
<dbReference type="AlphaFoldDB" id="A0AAD5V7L6"/>
<feature type="signal peptide" evidence="3">
    <location>
        <begin position="1"/>
        <end position="21"/>
    </location>
</feature>
<evidence type="ECO:0000256" key="2">
    <source>
        <dbReference type="ARBA" id="ARBA00022801"/>
    </source>
</evidence>
<evidence type="ECO:0000256" key="1">
    <source>
        <dbReference type="ARBA" id="ARBA00005964"/>
    </source>
</evidence>
<dbReference type="InterPro" id="IPR019826">
    <property type="entry name" value="Carboxylesterase_B_AS"/>
</dbReference>
<organism evidence="5 6">
    <name type="scientific">Meripilus lineatus</name>
    <dbReference type="NCBI Taxonomy" id="2056292"/>
    <lineage>
        <taxon>Eukaryota</taxon>
        <taxon>Fungi</taxon>
        <taxon>Dikarya</taxon>
        <taxon>Basidiomycota</taxon>
        <taxon>Agaricomycotina</taxon>
        <taxon>Agaricomycetes</taxon>
        <taxon>Polyporales</taxon>
        <taxon>Meripilaceae</taxon>
        <taxon>Meripilus</taxon>
    </lineage>
</organism>
<keyword evidence="6" id="KW-1185">Reference proteome</keyword>
<dbReference type="InterPro" id="IPR029058">
    <property type="entry name" value="AB_hydrolase_fold"/>
</dbReference>
<dbReference type="Gene3D" id="3.40.50.1820">
    <property type="entry name" value="alpha/beta hydrolase"/>
    <property type="match status" value="1"/>
</dbReference>